<feature type="compositionally biased region" description="Basic and acidic residues" evidence="1">
    <location>
        <begin position="1492"/>
        <end position="1513"/>
    </location>
</feature>
<feature type="compositionally biased region" description="Basic and acidic residues" evidence="1">
    <location>
        <begin position="1648"/>
        <end position="1659"/>
    </location>
</feature>
<feature type="compositionally biased region" description="Polar residues" evidence="1">
    <location>
        <begin position="537"/>
        <end position="550"/>
    </location>
</feature>
<feature type="region of interest" description="Disordered" evidence="1">
    <location>
        <begin position="1"/>
        <end position="131"/>
    </location>
</feature>
<name>A0A0G4IQ52_PLABS</name>
<feature type="region of interest" description="Disordered" evidence="1">
    <location>
        <begin position="147"/>
        <end position="182"/>
    </location>
</feature>
<feature type="region of interest" description="Disordered" evidence="1">
    <location>
        <begin position="201"/>
        <end position="222"/>
    </location>
</feature>
<feature type="compositionally biased region" description="Polar residues" evidence="1">
    <location>
        <begin position="255"/>
        <end position="268"/>
    </location>
</feature>
<feature type="region of interest" description="Disordered" evidence="1">
    <location>
        <begin position="255"/>
        <end position="301"/>
    </location>
</feature>
<keyword evidence="3" id="KW-1185">Reference proteome</keyword>
<protein>
    <submittedName>
        <fullName evidence="2">Uncharacterized protein</fullName>
    </submittedName>
</protein>
<dbReference type="EMBL" id="CDSF01000079">
    <property type="protein sequence ID" value="CEO97493.1"/>
    <property type="molecule type" value="Genomic_DNA"/>
</dbReference>
<feature type="compositionally biased region" description="Polar residues" evidence="1">
    <location>
        <begin position="1519"/>
        <end position="1528"/>
    </location>
</feature>
<feature type="compositionally biased region" description="Polar residues" evidence="1">
    <location>
        <begin position="17"/>
        <end position="35"/>
    </location>
</feature>
<feature type="compositionally biased region" description="Polar residues" evidence="1">
    <location>
        <begin position="1390"/>
        <end position="1399"/>
    </location>
</feature>
<feature type="region of interest" description="Disordered" evidence="1">
    <location>
        <begin position="720"/>
        <end position="742"/>
    </location>
</feature>
<feature type="compositionally biased region" description="Basic and acidic residues" evidence="1">
    <location>
        <begin position="72"/>
        <end position="81"/>
    </location>
</feature>
<evidence type="ECO:0000313" key="2">
    <source>
        <dbReference type="EMBL" id="CEO97493.1"/>
    </source>
</evidence>
<feature type="region of interest" description="Disordered" evidence="1">
    <location>
        <begin position="1305"/>
        <end position="1730"/>
    </location>
</feature>
<evidence type="ECO:0000256" key="1">
    <source>
        <dbReference type="SAM" id="MobiDB-lite"/>
    </source>
</evidence>
<dbReference type="OMA" id="ETNKSHY"/>
<sequence length="1730" mass="184169">MRSQQSEAPLAPEEKPLQNNPSRDGIVSQASSHIVSSEAKDDRAGRPSEAHRDASSVQPPALVESLASPSRNGDDAPHGGDQENDTLAQNKGESIDRRSGEALILPTSASAPGLSVDLHEQRPVQSPESTIREAIVPKECVLGPATIPVPSAEQAKHATSDDQATAADVHVPPPVETREPSCGSVLDQSAASMFSRSILTSRSMDRCSESPLPSGASSRLDSFKSLTSPIRSAIRSGAYTLRSVSTATPVALQSESVAEQTGSDNAPESESVAKQAEAGDDSDPKGSSLQKSLSTPVRNAIREKNYSLRPVRLETIPETEPPPGNVTCLSTPIRKDIHEGNYLLRPVSDVSGASAVDASAIAATIGAPVSDISKSFDQSHASAPGVSQSGIEFGSSAPLVTSLTTPIRSAIKSKNYALRPVARQPCLDNDQTAAVNHRPIKSLTTPIRTAIKAKEYSLRSVSDSIVTESLNNAPELSSEASELSNVAPGEFRSLATPIRTDIREKNYCLRSTSNAPASPDSVPMPSASGIDVPKTSDACQASDSTMQQGANDAVDDSSRTGIKSEDNCLHSVQQPPPCDFHHPSVPEQNLVKSMSTPVRSAIKSKDYSLRPVQQSSCLESEAPRAVEQRHIKSLTTPIRTAIKTRAFSLRSTSGLNADAPEAGPASASEQVTAIDNVAKGSCDDHVIFAHIAVPETQPLAGEVFNEEQDGSMADADAISAAPDRAHVPSEGPSVLQSNAPSASIRARLASDVTCTPIPESGRPQSADDGLAPALTLFQPNVEEVDVQTNEANITMEKDDDAMQTDPLPTVPNPMPVGSITDGSNLHSDDKPCPAVTPPDHSAANVPSCDSDVQSAHCASEHVHTQECLKPRPILDHPPSPAPLRKSLNTPIRHSIRSRDYSLRSVGLRPVREVEEASSIDPNQVDFDLTNSDGADNPHVAAPIASAFHRSLSTPILNDIQTKRYALRSVSDTLPAEADDEAERLYPALSTPLTTLFAKPQTPSRSSEQHQLPRRVLSTPLKAELVQAFWRRSLSGLSNVFQSPLSARSSATPGPADSSAEDLSAIEQPSPSISIDQANTETIREFVKDAVDDAFRHGGEQADAVRCALSQHFGASIEDVPSVLQQSLAAGICTLQADFQGAAGFEETALPEITALLSTPRRSAGQVLVSSLYQGLYDVVHAPADIPVASPTDSASVFNGITRLLMTPGANRPVSDCFEFSPVAFNLPGEGENAAVRTEREPELSSTCDLSGTATSLFSAVTFQTDAATCILPGEFTTTNSLPPVAFDRDPFVDADQAQSLDNLGSVEEHSSKATIEPQPELTPELSTRHRTRKSRVQAQDIDESGSVEHHPARSVGDPQEQSTPETAARGRTRRTRGAKQVVSEPDAVDSTPSDEQQLQAARGTASRSRSRRTRATVDDPDSDVQPSSRPVGEAQQPSTPESAIRTRTRRGRGQAQAVLDSDRVEEHSRGSVGESVQQSTPETATRSRARRARPEHNTADVPSGDDHTVEVGSKRTRQTGETAGTDNEQQTKRSRSRTVAISQTAPAASGHGESVPLPKKTRGKSRAKPDDLSITSSEGPTRRTRSHPEPDPEAVEETLSASSKKQRRSTRTTGESFAEVESEAAVEEAPIRTRSGRLRAPETPQPVEEPKRGRRRETIADTEGTPAPAPVKASRRTRSSAKDVASDIVVDDMEPVEPDSKPTKARSARSAAARKQESPGRTTRSTRRRA</sequence>
<feature type="region of interest" description="Disordered" evidence="1">
    <location>
        <begin position="1044"/>
        <end position="1074"/>
    </location>
</feature>
<organism evidence="2 3">
    <name type="scientific">Plasmodiophora brassicae</name>
    <name type="common">Clubroot disease agent</name>
    <dbReference type="NCBI Taxonomy" id="37360"/>
    <lineage>
        <taxon>Eukaryota</taxon>
        <taxon>Sar</taxon>
        <taxon>Rhizaria</taxon>
        <taxon>Endomyxa</taxon>
        <taxon>Phytomyxea</taxon>
        <taxon>Plasmodiophorida</taxon>
        <taxon>Plasmodiophoridae</taxon>
        <taxon>Plasmodiophora</taxon>
    </lineage>
</organism>
<feature type="compositionally biased region" description="Polar residues" evidence="1">
    <location>
        <begin position="1537"/>
        <end position="1546"/>
    </location>
</feature>
<feature type="region of interest" description="Disordered" evidence="1">
    <location>
        <begin position="536"/>
        <end position="563"/>
    </location>
</feature>
<feature type="compositionally biased region" description="Basic and acidic residues" evidence="1">
    <location>
        <begin position="38"/>
        <end position="54"/>
    </location>
</feature>
<feature type="compositionally biased region" description="Basic and acidic residues" evidence="1">
    <location>
        <begin position="1460"/>
        <end position="1469"/>
    </location>
</feature>
<gene>
    <name evidence="2" type="ORF">PBRA_000838</name>
</gene>
<accession>A0A0G4IQ52</accession>
<reference evidence="2 3" key="1">
    <citation type="submission" date="2015-02" db="EMBL/GenBank/DDBJ databases">
        <authorList>
            <person name="Chooi Y.-H."/>
        </authorList>
    </citation>
    <scope>NUCLEOTIDE SEQUENCE [LARGE SCALE GENOMIC DNA]</scope>
    <source>
        <strain evidence="2">E3</strain>
    </source>
</reference>
<dbReference type="Proteomes" id="UP000039324">
    <property type="component" value="Unassembled WGS sequence"/>
</dbReference>
<feature type="compositionally biased region" description="Polar residues" evidence="1">
    <location>
        <begin position="285"/>
        <end position="297"/>
    </location>
</feature>
<evidence type="ECO:0000313" key="3">
    <source>
        <dbReference type="Proteomes" id="UP000039324"/>
    </source>
</evidence>
<proteinExistence type="predicted"/>